<keyword evidence="2" id="KW-0805">Transcription regulation</keyword>
<dbReference type="InterPro" id="IPR036955">
    <property type="entry name" value="AP2/ERF_dom_sf"/>
</dbReference>
<reference evidence="8 9" key="1">
    <citation type="submission" date="2023-05" db="EMBL/GenBank/DDBJ databases">
        <title>A 100% complete, gapless, phased diploid assembly of the Scenedesmus obliquus UTEX 3031 genome.</title>
        <authorList>
            <person name="Biondi T.C."/>
            <person name="Hanschen E.R."/>
            <person name="Kwon T."/>
            <person name="Eng W."/>
            <person name="Kruse C.P.S."/>
            <person name="Koehler S.I."/>
            <person name="Kunde Y."/>
            <person name="Gleasner C.D."/>
            <person name="You Mak K.T."/>
            <person name="Polle J."/>
            <person name="Hovde B.T."/>
            <person name="Starkenburg S.R."/>
        </authorList>
    </citation>
    <scope>NUCLEOTIDE SEQUENCE [LARGE SCALE GENOMIC DNA]</scope>
    <source>
        <strain evidence="8 9">DOE0152z</strain>
    </source>
</reference>
<keyword evidence="5" id="KW-0539">Nucleus</keyword>
<dbReference type="PROSITE" id="PS51032">
    <property type="entry name" value="AP2_ERF"/>
    <property type="match status" value="1"/>
</dbReference>
<feature type="region of interest" description="Disordered" evidence="6">
    <location>
        <begin position="364"/>
        <end position="410"/>
    </location>
</feature>
<evidence type="ECO:0000256" key="4">
    <source>
        <dbReference type="ARBA" id="ARBA00023163"/>
    </source>
</evidence>
<dbReference type="EMBL" id="CP126209">
    <property type="protein sequence ID" value="WIA10973.1"/>
    <property type="molecule type" value="Genomic_DNA"/>
</dbReference>
<keyword evidence="4" id="KW-0804">Transcription</keyword>
<keyword evidence="3" id="KW-0238">DNA-binding</keyword>
<accession>A0ABY8TRF6</accession>
<dbReference type="PANTHER" id="PTHR31190:SF374">
    <property type="entry name" value="AP2_ERF DOMAIN-CONTAINING PROTEIN"/>
    <property type="match status" value="1"/>
</dbReference>
<evidence type="ECO:0000313" key="9">
    <source>
        <dbReference type="Proteomes" id="UP001244341"/>
    </source>
</evidence>
<dbReference type="PRINTS" id="PR00367">
    <property type="entry name" value="ETHRSPELEMNT"/>
</dbReference>
<dbReference type="SUPFAM" id="SSF54171">
    <property type="entry name" value="DNA-binding domain"/>
    <property type="match status" value="1"/>
</dbReference>
<protein>
    <recommendedName>
        <fullName evidence="7">AP2/ERF domain-containing protein</fullName>
    </recommendedName>
</protein>
<name>A0ABY8TRF6_TETOB</name>
<dbReference type="PANTHER" id="PTHR31190">
    <property type="entry name" value="DNA-BINDING DOMAIN"/>
    <property type="match status" value="1"/>
</dbReference>
<evidence type="ECO:0000256" key="1">
    <source>
        <dbReference type="ARBA" id="ARBA00004123"/>
    </source>
</evidence>
<evidence type="ECO:0000256" key="6">
    <source>
        <dbReference type="SAM" id="MobiDB-lite"/>
    </source>
</evidence>
<proteinExistence type="predicted"/>
<dbReference type="CDD" id="cd00018">
    <property type="entry name" value="AP2"/>
    <property type="match status" value="1"/>
</dbReference>
<evidence type="ECO:0000259" key="7">
    <source>
        <dbReference type="PROSITE" id="PS51032"/>
    </source>
</evidence>
<evidence type="ECO:0000256" key="2">
    <source>
        <dbReference type="ARBA" id="ARBA00023015"/>
    </source>
</evidence>
<evidence type="ECO:0000256" key="5">
    <source>
        <dbReference type="ARBA" id="ARBA00023242"/>
    </source>
</evidence>
<dbReference type="Pfam" id="PF00847">
    <property type="entry name" value="AP2"/>
    <property type="match status" value="1"/>
</dbReference>
<dbReference type="InterPro" id="IPR044808">
    <property type="entry name" value="ERF_plant"/>
</dbReference>
<evidence type="ECO:0000256" key="3">
    <source>
        <dbReference type="ARBA" id="ARBA00023125"/>
    </source>
</evidence>
<organism evidence="8 9">
    <name type="scientific">Tetradesmus obliquus</name>
    <name type="common">Green alga</name>
    <name type="synonym">Acutodesmus obliquus</name>
    <dbReference type="NCBI Taxonomy" id="3088"/>
    <lineage>
        <taxon>Eukaryota</taxon>
        <taxon>Viridiplantae</taxon>
        <taxon>Chlorophyta</taxon>
        <taxon>core chlorophytes</taxon>
        <taxon>Chlorophyceae</taxon>
        <taxon>CS clade</taxon>
        <taxon>Sphaeropleales</taxon>
        <taxon>Scenedesmaceae</taxon>
        <taxon>Tetradesmus</taxon>
    </lineage>
</organism>
<dbReference type="SMART" id="SM00380">
    <property type="entry name" value="AP2"/>
    <property type="match status" value="1"/>
</dbReference>
<sequence>MSQQMLGAEGLDANGAAQGLVPAVPPAMVVSKGKNKTYRGVRQRPWGKWAAEIRDPTVGARRWLGTFDTAEEAARAYDAAARAIRGPAARCNFPLPEEMSAQQVEAHCKAEKERLIKSDAEKGKVHAGAVMGAAAAAHHQQYQQYVHPAAMHGGAVVSAAALVTDGNKVRGVKAGPRKVKKQAFGMMPCGVPGPAGPSAAVAAVLEGNGILMGSSVDEHHLIHKPAKMGLAASDITGAMAVADAMHFGGGVNGASPSLLFAGLHHGAPGSGTHGKLPEWPPAGSLGGSLGMGMGLSPGHMMMFGTPPLGRSVDMVDVCTQLMEAGVDHMAMGSLRAELLLPPCMALGEDEDEDEHEAEMAILGQGTGSFSKPGGPGSMPPPPPRQRQVSNSGAASEDSASEDDDMMGMSPELPSGLLMAAAAAGRPTGIAPGTGFPPNVFQQAFRMHAQGASVVAAGGAAVTGWAPSAPVSNLGR</sequence>
<gene>
    <name evidence="8" type="ORF">OEZ85_011133</name>
</gene>
<feature type="domain" description="AP2/ERF" evidence="7">
    <location>
        <begin position="37"/>
        <end position="94"/>
    </location>
</feature>
<dbReference type="Proteomes" id="UP001244341">
    <property type="component" value="Chromosome 2b"/>
</dbReference>
<dbReference type="InterPro" id="IPR016177">
    <property type="entry name" value="DNA-bd_dom_sf"/>
</dbReference>
<dbReference type="InterPro" id="IPR001471">
    <property type="entry name" value="AP2/ERF_dom"/>
</dbReference>
<keyword evidence="9" id="KW-1185">Reference proteome</keyword>
<comment type="subcellular location">
    <subcellularLocation>
        <location evidence="1">Nucleus</location>
    </subcellularLocation>
</comment>
<evidence type="ECO:0000313" key="8">
    <source>
        <dbReference type="EMBL" id="WIA10973.1"/>
    </source>
</evidence>
<dbReference type="Gene3D" id="3.30.730.10">
    <property type="entry name" value="AP2/ERF domain"/>
    <property type="match status" value="1"/>
</dbReference>